<evidence type="ECO:0000256" key="1">
    <source>
        <dbReference type="ARBA" id="ARBA00004123"/>
    </source>
</evidence>
<reference evidence="7 8" key="1">
    <citation type="journal article" date="2014" name="Agronomy (Basel)">
        <title>A Draft Genome Sequence for Ensete ventricosum, the Drought-Tolerant Tree Against Hunger.</title>
        <authorList>
            <person name="Harrison J."/>
            <person name="Moore K.A."/>
            <person name="Paszkiewicz K."/>
            <person name="Jones T."/>
            <person name="Grant M."/>
            <person name="Ambacheew D."/>
            <person name="Muzemil S."/>
            <person name="Studholme D.J."/>
        </authorList>
    </citation>
    <scope>NUCLEOTIDE SEQUENCE [LARGE SCALE GENOMIC DNA]</scope>
</reference>
<dbReference type="EMBL" id="AMZH03003176">
    <property type="protein sequence ID" value="RRT73156.1"/>
    <property type="molecule type" value="Genomic_DNA"/>
</dbReference>
<proteinExistence type="predicted"/>
<dbReference type="Pfam" id="PF03106">
    <property type="entry name" value="WRKY"/>
    <property type="match status" value="1"/>
</dbReference>
<dbReference type="InterPro" id="IPR044810">
    <property type="entry name" value="WRKY_plant"/>
</dbReference>
<dbReference type="SUPFAM" id="SSF118290">
    <property type="entry name" value="WRKY DNA-binding domain"/>
    <property type="match status" value="1"/>
</dbReference>
<dbReference type="GO" id="GO:0043565">
    <property type="term" value="F:sequence-specific DNA binding"/>
    <property type="evidence" value="ECO:0007669"/>
    <property type="project" value="InterPro"/>
</dbReference>
<dbReference type="GO" id="GO:0005634">
    <property type="term" value="C:nucleus"/>
    <property type="evidence" value="ECO:0007669"/>
    <property type="project" value="UniProtKB-SubCell"/>
</dbReference>
<feature type="non-terminal residue" evidence="7">
    <location>
        <position position="1"/>
    </location>
</feature>
<feature type="domain" description="WRKY" evidence="6">
    <location>
        <begin position="284"/>
        <end position="311"/>
    </location>
</feature>
<dbReference type="Proteomes" id="UP000287651">
    <property type="component" value="Unassembled WGS sequence"/>
</dbReference>
<evidence type="ECO:0000256" key="5">
    <source>
        <dbReference type="ARBA" id="ARBA00023242"/>
    </source>
</evidence>
<evidence type="ECO:0000256" key="4">
    <source>
        <dbReference type="ARBA" id="ARBA00023163"/>
    </source>
</evidence>
<organism evidence="7 8">
    <name type="scientific">Ensete ventricosum</name>
    <name type="common">Abyssinian banana</name>
    <name type="synonym">Musa ensete</name>
    <dbReference type="NCBI Taxonomy" id="4639"/>
    <lineage>
        <taxon>Eukaryota</taxon>
        <taxon>Viridiplantae</taxon>
        <taxon>Streptophyta</taxon>
        <taxon>Embryophyta</taxon>
        <taxon>Tracheophyta</taxon>
        <taxon>Spermatophyta</taxon>
        <taxon>Magnoliopsida</taxon>
        <taxon>Liliopsida</taxon>
        <taxon>Zingiberales</taxon>
        <taxon>Musaceae</taxon>
        <taxon>Ensete</taxon>
    </lineage>
</organism>
<dbReference type="AlphaFoldDB" id="A0A427AAB7"/>
<keyword evidence="2" id="KW-0805">Transcription regulation</keyword>
<comment type="caution">
    <text evidence="7">The sequence shown here is derived from an EMBL/GenBank/DDBJ whole genome shotgun (WGS) entry which is preliminary data.</text>
</comment>
<name>A0A427AAB7_ENSVE</name>
<sequence>IPVVEREPGRGFVGVAEMEGVEEANMAAVESCHRVLSLLSETQHQPLARKNLLAETGNAVSKFTKVVSMLGNGVGHARPRRLKSPHRLRFNHSIFLDSPAASRADPSAVLLQLLPRNLLQNPVNELGSTANMPPQIPPRMFLENPAGETQAALSGPTPTHLHFLHHHQHNRMFQLQQQLKLQNEMCERSNGGLNLMFDSSSCTATASSSRSFLSSLSIDGSMGSVDEKAFNLFGRPQLSNPMNWRPHDRRCSGGGIDGGGGKCGKTSRKLRVKRTIKVPAISNKLADIPADDCSWRKYGQKPIKGSPHPRY</sequence>
<dbReference type="PANTHER" id="PTHR31282">
    <property type="entry name" value="WRKY TRANSCRIPTION FACTOR 21-RELATED"/>
    <property type="match status" value="1"/>
</dbReference>
<dbReference type="Gene3D" id="2.20.25.80">
    <property type="entry name" value="WRKY domain"/>
    <property type="match status" value="1"/>
</dbReference>
<dbReference type="InterPro" id="IPR003657">
    <property type="entry name" value="WRKY_dom"/>
</dbReference>
<keyword evidence="5" id="KW-0539">Nucleus</keyword>
<evidence type="ECO:0000313" key="8">
    <source>
        <dbReference type="Proteomes" id="UP000287651"/>
    </source>
</evidence>
<evidence type="ECO:0000256" key="2">
    <source>
        <dbReference type="ARBA" id="ARBA00023015"/>
    </source>
</evidence>
<evidence type="ECO:0000313" key="7">
    <source>
        <dbReference type="EMBL" id="RRT73156.1"/>
    </source>
</evidence>
<protein>
    <recommendedName>
        <fullName evidence="6">WRKY domain-containing protein</fullName>
    </recommendedName>
</protein>
<accession>A0A427AAB7</accession>
<keyword evidence="3" id="KW-0238">DNA-binding</keyword>
<keyword evidence="4" id="KW-0804">Transcription</keyword>
<comment type="subcellular location">
    <subcellularLocation>
        <location evidence="1">Nucleus</location>
    </subcellularLocation>
</comment>
<dbReference type="Pfam" id="PF10533">
    <property type="entry name" value="Plant_zn_clust"/>
    <property type="match status" value="1"/>
</dbReference>
<gene>
    <name evidence="7" type="ORF">B296_00033682</name>
</gene>
<dbReference type="PROSITE" id="PS50811">
    <property type="entry name" value="WRKY"/>
    <property type="match status" value="1"/>
</dbReference>
<dbReference type="InterPro" id="IPR036576">
    <property type="entry name" value="WRKY_dom_sf"/>
</dbReference>
<evidence type="ECO:0000259" key="6">
    <source>
        <dbReference type="PROSITE" id="PS50811"/>
    </source>
</evidence>
<dbReference type="GO" id="GO:0003700">
    <property type="term" value="F:DNA-binding transcription factor activity"/>
    <property type="evidence" value="ECO:0007669"/>
    <property type="project" value="InterPro"/>
</dbReference>
<dbReference type="InterPro" id="IPR018872">
    <property type="entry name" value="Zn-cluster-dom"/>
</dbReference>
<evidence type="ECO:0000256" key="3">
    <source>
        <dbReference type="ARBA" id="ARBA00023125"/>
    </source>
</evidence>